<keyword evidence="3" id="KW-1185">Reference proteome</keyword>
<evidence type="ECO:0000313" key="2">
    <source>
        <dbReference type="EMBL" id="GAA4621151.1"/>
    </source>
</evidence>
<proteinExistence type="predicted"/>
<evidence type="ECO:0000256" key="1">
    <source>
        <dbReference type="SAM" id="Phobius"/>
    </source>
</evidence>
<name>A0ABP8U0M9_9ACTN</name>
<comment type="caution">
    <text evidence="2">The sequence shown here is derived from an EMBL/GenBank/DDBJ whole genome shotgun (WGS) entry which is preliminary data.</text>
</comment>
<dbReference type="EMBL" id="BAABHK010000001">
    <property type="protein sequence ID" value="GAA4621151.1"/>
    <property type="molecule type" value="Genomic_DNA"/>
</dbReference>
<protein>
    <submittedName>
        <fullName evidence="2">Uncharacterized protein</fullName>
    </submittedName>
</protein>
<keyword evidence="1" id="KW-0812">Transmembrane</keyword>
<evidence type="ECO:0000313" key="3">
    <source>
        <dbReference type="Proteomes" id="UP001501442"/>
    </source>
</evidence>
<feature type="transmembrane region" description="Helical" evidence="1">
    <location>
        <begin position="67"/>
        <end position="93"/>
    </location>
</feature>
<keyword evidence="1" id="KW-1133">Transmembrane helix</keyword>
<reference evidence="3" key="1">
    <citation type="journal article" date="2019" name="Int. J. Syst. Evol. Microbiol.">
        <title>The Global Catalogue of Microorganisms (GCM) 10K type strain sequencing project: providing services to taxonomists for standard genome sequencing and annotation.</title>
        <authorList>
            <consortium name="The Broad Institute Genomics Platform"/>
            <consortium name="The Broad Institute Genome Sequencing Center for Infectious Disease"/>
            <person name="Wu L."/>
            <person name="Ma J."/>
        </authorList>
    </citation>
    <scope>NUCLEOTIDE SEQUENCE [LARGE SCALE GENOMIC DNA]</scope>
    <source>
        <strain evidence="3">JCM 17939</strain>
    </source>
</reference>
<accession>A0ABP8U0M9</accession>
<sequence length="153" mass="16665">MTVLTSRSLTAAWWRAPFTAEPWRRTGYVLASPVAALLAIADGGRLQRRLAGALLGREVRATRLRGIAALPLAYISLVITAYGWLLVAMNLGYPVRWAIGMGGSYEHAWGGPTFAGAWAFHAVFGGLTFLFLMPWILRGLNALHVRILGRCDG</sequence>
<dbReference type="Proteomes" id="UP001501442">
    <property type="component" value="Unassembled WGS sequence"/>
</dbReference>
<feature type="transmembrane region" description="Helical" evidence="1">
    <location>
        <begin position="113"/>
        <end position="137"/>
    </location>
</feature>
<keyword evidence="1" id="KW-0472">Membrane</keyword>
<organism evidence="2 3">
    <name type="scientific">Actinoallomurus vinaceus</name>
    <dbReference type="NCBI Taxonomy" id="1080074"/>
    <lineage>
        <taxon>Bacteria</taxon>
        <taxon>Bacillati</taxon>
        <taxon>Actinomycetota</taxon>
        <taxon>Actinomycetes</taxon>
        <taxon>Streptosporangiales</taxon>
        <taxon>Thermomonosporaceae</taxon>
        <taxon>Actinoallomurus</taxon>
    </lineage>
</organism>
<gene>
    <name evidence="2" type="ORF">GCM10023196_007920</name>
</gene>